<feature type="region of interest" description="Disordered" evidence="12">
    <location>
        <begin position="436"/>
        <end position="476"/>
    </location>
</feature>
<comment type="similarity">
    <text evidence="2 11">Belongs to the peptidase C54 family.</text>
</comment>
<feature type="compositionally biased region" description="Polar residues" evidence="12">
    <location>
        <begin position="45"/>
        <end position="56"/>
    </location>
</feature>
<evidence type="ECO:0000256" key="2">
    <source>
        <dbReference type="ARBA" id="ARBA00010958"/>
    </source>
</evidence>
<dbReference type="OrthoDB" id="2960936at2759"/>
<dbReference type="GO" id="GO:0035973">
    <property type="term" value="P:aggrephagy"/>
    <property type="evidence" value="ECO:0007669"/>
    <property type="project" value="TreeGrafter"/>
</dbReference>
<proteinExistence type="inferred from homology"/>
<dbReference type="InterPro" id="IPR038765">
    <property type="entry name" value="Papain-like_cys_pep_sf"/>
</dbReference>
<feature type="region of interest" description="Disordered" evidence="12">
    <location>
        <begin position="1"/>
        <end position="86"/>
    </location>
</feature>
<dbReference type="Proteomes" id="UP000283509">
    <property type="component" value="Unassembled WGS sequence"/>
</dbReference>
<dbReference type="GO" id="GO:0019786">
    <property type="term" value="F:protein-phosphatidylethanolamide deconjugating activity"/>
    <property type="evidence" value="ECO:0007669"/>
    <property type="project" value="InterPro"/>
</dbReference>
<comment type="function">
    <text evidence="11">Cysteine protease that plays a key role in autophagy by mediating both proteolytic activation and delipidation of ATG8 family proteins.</text>
</comment>
<sequence length="643" mass="71411">MLPSIQSVASRHGSPNRQHKRSSSSGGFFEEPVVPIPMAKECTESTESSQTRNHPSGQKPRYVAEGMNGSATNDGRKPTRVKLKKALSPNHKPSHFFVRTAGGMSVSVPELSPEVNMSVKDQINFIPSDPVPQLDGNSLSQNESPSVEGASKNETNRAQTYLPLSVELVAGRGQTSMPSDGNKNSGSGAKVRSLPPSHTLAMSASLIKSYFSSGPEKQQSKSAGSTPDTETSVKTKMIGLWNNVKYGWTVNLKTNFSRDAPVYLLGRVYHKSFGDMENSEEELEQHGIEAFKKHFHSLIWCTYRRQFPTLQNSTLTTDCGWGCMLRSGQMMLAHALIRHFLTREWRYDKHVTDGPEEEIHRSIVRWLGDSPSPDCPLSLHNLVHFGHKLGKKAVYIQDVLDLCSTSCLCNKGKLTQTAKEAEAWRLRMRQMGKSGRNYLDQSSQWGHVESSGRDSNRVNGQENHMNGTKREGQNEKLSSENLAGDMARVNAGAASLLDENHYLSFRDLERVKHLNSSAGHKDVKKLPEKGTSNACPECDNWRSVLIMVPVRLGGEGLNPIYESCLYALFTHDLCIGIIGGRPKHSLYFVGFQGFDYPIFEFVDGRCEDTDACTRQVSTEDQMAASLPRDTPLLPQDSEEFVFL</sequence>
<keyword evidence="9 11" id="KW-0072">Autophagy</keyword>
<evidence type="ECO:0000256" key="6">
    <source>
        <dbReference type="ARBA" id="ARBA00022801"/>
    </source>
</evidence>
<accession>A0A423TGB1</accession>
<gene>
    <name evidence="14" type="ORF">C7M84_005916</name>
</gene>
<keyword evidence="8 11" id="KW-0653">Protein transport</keyword>
<evidence type="ECO:0000259" key="13">
    <source>
        <dbReference type="Pfam" id="PF03416"/>
    </source>
</evidence>
<comment type="subcellular location">
    <subcellularLocation>
        <location evidence="1 11">Cytoplasm</location>
    </subcellularLocation>
</comment>
<keyword evidence="4 11" id="KW-0963">Cytoplasm</keyword>
<evidence type="ECO:0000256" key="9">
    <source>
        <dbReference type="ARBA" id="ARBA00023006"/>
    </source>
</evidence>
<feature type="compositionally biased region" description="Polar residues" evidence="12">
    <location>
        <begin position="1"/>
        <end position="16"/>
    </location>
</feature>
<keyword evidence="3" id="KW-0813">Transport</keyword>
<feature type="region of interest" description="Disordered" evidence="12">
    <location>
        <begin position="172"/>
        <end position="195"/>
    </location>
</feature>
<reference evidence="14 15" key="2">
    <citation type="submission" date="2019-01" db="EMBL/GenBank/DDBJ databases">
        <title>The decoding of complex shrimp genome reveals the adaptation for benthos swimmer, frequently molting mechanism and breeding impact on genome.</title>
        <authorList>
            <person name="Sun Y."/>
            <person name="Gao Y."/>
            <person name="Yu Y."/>
        </authorList>
    </citation>
    <scope>NUCLEOTIDE SEQUENCE [LARGE SCALE GENOMIC DNA]</scope>
    <source>
        <tissue evidence="14">Muscle</tissue>
    </source>
</reference>
<dbReference type="EC" id="3.4.22.-" evidence="11"/>
<dbReference type="Pfam" id="PF03416">
    <property type="entry name" value="Peptidase_C54"/>
    <property type="match status" value="2"/>
</dbReference>
<feature type="domain" description="Peptidase C54 catalytic" evidence="13">
    <location>
        <begin position="289"/>
        <end position="393"/>
    </location>
</feature>
<evidence type="ECO:0000313" key="15">
    <source>
        <dbReference type="Proteomes" id="UP000283509"/>
    </source>
</evidence>
<reference evidence="14 15" key="1">
    <citation type="submission" date="2018-04" db="EMBL/GenBank/DDBJ databases">
        <authorList>
            <person name="Zhang X."/>
            <person name="Yuan J."/>
            <person name="Li F."/>
            <person name="Xiang J."/>
        </authorList>
    </citation>
    <scope>NUCLEOTIDE SEQUENCE [LARGE SCALE GENOMIC DNA]</scope>
    <source>
        <tissue evidence="14">Muscle</tissue>
    </source>
</reference>
<dbReference type="SUPFAM" id="SSF54001">
    <property type="entry name" value="Cysteine proteinases"/>
    <property type="match status" value="1"/>
</dbReference>
<evidence type="ECO:0000256" key="8">
    <source>
        <dbReference type="ARBA" id="ARBA00022927"/>
    </source>
</evidence>
<dbReference type="GO" id="GO:0015031">
    <property type="term" value="P:protein transport"/>
    <property type="evidence" value="ECO:0007669"/>
    <property type="project" value="UniProtKB-KW"/>
</dbReference>
<dbReference type="EMBL" id="QCYY01001760">
    <property type="protein sequence ID" value="ROT75523.1"/>
    <property type="molecule type" value="Genomic_DNA"/>
</dbReference>
<dbReference type="STRING" id="6689.A0A423TGB1"/>
<comment type="catalytic activity">
    <reaction evidence="10">
        <text>[protein]-C-terminal L-amino acid-glycyl-phosphatidylethanolamide + H2O = [protein]-C-terminal L-amino acid-glycine + a 1,2-diacyl-sn-glycero-3-phosphoethanolamine</text>
        <dbReference type="Rhea" id="RHEA:67548"/>
        <dbReference type="Rhea" id="RHEA-COMP:17323"/>
        <dbReference type="Rhea" id="RHEA-COMP:17324"/>
        <dbReference type="ChEBI" id="CHEBI:15377"/>
        <dbReference type="ChEBI" id="CHEBI:64612"/>
        <dbReference type="ChEBI" id="CHEBI:172940"/>
        <dbReference type="ChEBI" id="CHEBI:172941"/>
    </reaction>
    <physiologicalReaction direction="left-to-right" evidence="10">
        <dbReference type="Rhea" id="RHEA:67549"/>
    </physiologicalReaction>
</comment>
<protein>
    <recommendedName>
        <fullName evidence="11">Cysteine protease</fullName>
        <ecNumber evidence="11">3.4.22.-</ecNumber>
    </recommendedName>
</protein>
<evidence type="ECO:0000256" key="5">
    <source>
        <dbReference type="ARBA" id="ARBA00022670"/>
    </source>
</evidence>
<evidence type="ECO:0000256" key="10">
    <source>
        <dbReference type="ARBA" id="ARBA00029362"/>
    </source>
</evidence>
<dbReference type="GO" id="GO:0016485">
    <property type="term" value="P:protein processing"/>
    <property type="evidence" value="ECO:0007669"/>
    <property type="project" value="TreeGrafter"/>
</dbReference>
<feature type="compositionally biased region" description="Polar residues" evidence="12">
    <location>
        <begin position="135"/>
        <end position="145"/>
    </location>
</feature>
<organism evidence="14 15">
    <name type="scientific">Penaeus vannamei</name>
    <name type="common">Whiteleg shrimp</name>
    <name type="synonym">Litopenaeus vannamei</name>
    <dbReference type="NCBI Taxonomy" id="6689"/>
    <lineage>
        <taxon>Eukaryota</taxon>
        <taxon>Metazoa</taxon>
        <taxon>Ecdysozoa</taxon>
        <taxon>Arthropoda</taxon>
        <taxon>Crustacea</taxon>
        <taxon>Multicrustacea</taxon>
        <taxon>Malacostraca</taxon>
        <taxon>Eumalacostraca</taxon>
        <taxon>Eucarida</taxon>
        <taxon>Decapoda</taxon>
        <taxon>Dendrobranchiata</taxon>
        <taxon>Penaeoidea</taxon>
        <taxon>Penaeidae</taxon>
        <taxon>Penaeus</taxon>
    </lineage>
</organism>
<evidence type="ECO:0000256" key="7">
    <source>
        <dbReference type="ARBA" id="ARBA00022807"/>
    </source>
</evidence>
<feature type="compositionally biased region" description="Polar residues" evidence="12">
    <location>
        <begin position="457"/>
        <end position="466"/>
    </location>
</feature>
<dbReference type="PANTHER" id="PTHR22624">
    <property type="entry name" value="CYSTEINE PROTEASE ATG4"/>
    <property type="match status" value="1"/>
</dbReference>
<feature type="domain" description="Peptidase C54 catalytic" evidence="13">
    <location>
        <begin position="528"/>
        <end position="593"/>
    </location>
</feature>
<dbReference type="GO" id="GO:0004197">
    <property type="term" value="F:cysteine-type endopeptidase activity"/>
    <property type="evidence" value="ECO:0007669"/>
    <property type="project" value="TreeGrafter"/>
</dbReference>
<dbReference type="GO" id="GO:0005737">
    <property type="term" value="C:cytoplasm"/>
    <property type="evidence" value="ECO:0007669"/>
    <property type="project" value="UniProtKB-SubCell"/>
</dbReference>
<dbReference type="GO" id="GO:0000423">
    <property type="term" value="P:mitophagy"/>
    <property type="evidence" value="ECO:0007669"/>
    <property type="project" value="TreeGrafter"/>
</dbReference>
<keyword evidence="7" id="KW-0788">Thiol protease</keyword>
<dbReference type="PANTHER" id="PTHR22624:SF52">
    <property type="entry name" value="CYSTEINE PROTEASE"/>
    <property type="match status" value="1"/>
</dbReference>
<evidence type="ECO:0000256" key="4">
    <source>
        <dbReference type="ARBA" id="ARBA00022490"/>
    </source>
</evidence>
<comment type="caution">
    <text evidence="14">The sequence shown here is derived from an EMBL/GenBank/DDBJ whole genome shotgun (WGS) entry which is preliminary data.</text>
</comment>
<feature type="region of interest" description="Disordered" evidence="12">
    <location>
        <begin position="126"/>
        <end position="158"/>
    </location>
</feature>
<evidence type="ECO:0000256" key="3">
    <source>
        <dbReference type="ARBA" id="ARBA00022448"/>
    </source>
</evidence>
<evidence type="ECO:0000256" key="1">
    <source>
        <dbReference type="ARBA" id="ARBA00004496"/>
    </source>
</evidence>
<name>A0A423TGB1_PENVA</name>
<keyword evidence="5 11" id="KW-0645">Protease</keyword>
<dbReference type="InterPro" id="IPR005078">
    <property type="entry name" value="Peptidase_C54"/>
</dbReference>
<evidence type="ECO:0000256" key="12">
    <source>
        <dbReference type="SAM" id="MobiDB-lite"/>
    </source>
</evidence>
<dbReference type="AlphaFoldDB" id="A0A423TGB1"/>
<keyword evidence="6 11" id="KW-0378">Hydrolase</keyword>
<evidence type="ECO:0000256" key="11">
    <source>
        <dbReference type="RuleBase" id="RU363115"/>
    </source>
</evidence>
<feature type="compositionally biased region" description="Polar residues" evidence="12">
    <location>
        <begin position="173"/>
        <end position="187"/>
    </location>
</feature>
<keyword evidence="15" id="KW-1185">Reference proteome</keyword>
<dbReference type="GO" id="GO:0000045">
    <property type="term" value="P:autophagosome assembly"/>
    <property type="evidence" value="ECO:0007669"/>
    <property type="project" value="TreeGrafter"/>
</dbReference>
<evidence type="ECO:0000313" key="14">
    <source>
        <dbReference type="EMBL" id="ROT75523.1"/>
    </source>
</evidence>
<dbReference type="GO" id="GO:0034727">
    <property type="term" value="P:piecemeal microautophagy of the nucleus"/>
    <property type="evidence" value="ECO:0007669"/>
    <property type="project" value="TreeGrafter"/>
</dbReference>
<dbReference type="InterPro" id="IPR046792">
    <property type="entry name" value="Peptidase_C54_cat"/>
</dbReference>